<evidence type="ECO:0000313" key="8">
    <source>
        <dbReference type="Proteomes" id="UP000294933"/>
    </source>
</evidence>
<dbReference type="InterPro" id="IPR012951">
    <property type="entry name" value="BBE"/>
</dbReference>
<keyword evidence="8" id="KW-1185">Reference proteome</keyword>
<feature type="domain" description="FAD-binding PCMH-type" evidence="6">
    <location>
        <begin position="33"/>
        <end position="205"/>
    </location>
</feature>
<dbReference type="Gene3D" id="3.30.465.10">
    <property type="match status" value="1"/>
</dbReference>
<protein>
    <submittedName>
        <fullName evidence="7">FAD-binding domain-containing protein</fullName>
    </submittedName>
</protein>
<evidence type="ECO:0000256" key="5">
    <source>
        <dbReference type="ARBA" id="ARBA00023002"/>
    </source>
</evidence>
<dbReference type="InterPro" id="IPR050416">
    <property type="entry name" value="FAD-linked_Oxidoreductase"/>
</dbReference>
<dbReference type="InterPro" id="IPR006094">
    <property type="entry name" value="Oxid_FAD_bind_N"/>
</dbReference>
<proteinExistence type="inferred from homology"/>
<organism evidence="7 8">
    <name type="scientific">Rickenella mellea</name>
    <dbReference type="NCBI Taxonomy" id="50990"/>
    <lineage>
        <taxon>Eukaryota</taxon>
        <taxon>Fungi</taxon>
        <taxon>Dikarya</taxon>
        <taxon>Basidiomycota</taxon>
        <taxon>Agaricomycotina</taxon>
        <taxon>Agaricomycetes</taxon>
        <taxon>Hymenochaetales</taxon>
        <taxon>Rickenellaceae</taxon>
        <taxon>Rickenella</taxon>
    </lineage>
</organism>
<dbReference type="AlphaFoldDB" id="A0A4R5XF52"/>
<dbReference type="VEuPathDB" id="FungiDB:BD410DRAFT_798270"/>
<comment type="similarity">
    <text evidence="2">Belongs to the oxygen-dependent FAD-linked oxidoreductase family.</text>
</comment>
<dbReference type="GO" id="GO:0071949">
    <property type="term" value="F:FAD binding"/>
    <property type="evidence" value="ECO:0007669"/>
    <property type="project" value="InterPro"/>
</dbReference>
<evidence type="ECO:0000259" key="6">
    <source>
        <dbReference type="PROSITE" id="PS51387"/>
    </source>
</evidence>
<dbReference type="InterPro" id="IPR036318">
    <property type="entry name" value="FAD-bd_PCMH-like_sf"/>
</dbReference>
<accession>A0A4R5XF52</accession>
<dbReference type="PROSITE" id="PS51387">
    <property type="entry name" value="FAD_PCMH"/>
    <property type="match status" value="1"/>
</dbReference>
<dbReference type="Pfam" id="PF08031">
    <property type="entry name" value="BBE"/>
    <property type="match status" value="1"/>
</dbReference>
<evidence type="ECO:0000256" key="3">
    <source>
        <dbReference type="ARBA" id="ARBA00022630"/>
    </source>
</evidence>
<dbReference type="EMBL" id="ML170156">
    <property type="protein sequence ID" value="TDL29770.1"/>
    <property type="molecule type" value="Genomic_DNA"/>
</dbReference>
<dbReference type="Gene3D" id="3.30.43.10">
    <property type="entry name" value="Uridine Diphospho-n-acetylenolpyruvylglucosamine Reductase, domain 2"/>
    <property type="match status" value="1"/>
</dbReference>
<dbReference type="Gene3D" id="3.40.462.20">
    <property type="match status" value="1"/>
</dbReference>
<evidence type="ECO:0000313" key="7">
    <source>
        <dbReference type="EMBL" id="TDL29770.1"/>
    </source>
</evidence>
<reference evidence="7 8" key="1">
    <citation type="submission" date="2018-06" db="EMBL/GenBank/DDBJ databases">
        <title>A transcriptomic atlas of mushroom development highlights an independent origin of complex multicellularity.</title>
        <authorList>
            <consortium name="DOE Joint Genome Institute"/>
            <person name="Krizsan K."/>
            <person name="Almasi E."/>
            <person name="Merenyi Z."/>
            <person name="Sahu N."/>
            <person name="Viragh M."/>
            <person name="Koszo T."/>
            <person name="Mondo S."/>
            <person name="Kiss B."/>
            <person name="Balint B."/>
            <person name="Kues U."/>
            <person name="Barry K."/>
            <person name="Hegedus J.C."/>
            <person name="Henrissat B."/>
            <person name="Johnson J."/>
            <person name="Lipzen A."/>
            <person name="Ohm R."/>
            <person name="Nagy I."/>
            <person name="Pangilinan J."/>
            <person name="Yan J."/>
            <person name="Xiong Y."/>
            <person name="Grigoriev I.V."/>
            <person name="Hibbett D.S."/>
            <person name="Nagy L.G."/>
        </authorList>
    </citation>
    <scope>NUCLEOTIDE SEQUENCE [LARGE SCALE GENOMIC DNA]</scope>
    <source>
        <strain evidence="7 8">SZMC22713</strain>
    </source>
</reference>
<dbReference type="InterPro" id="IPR016167">
    <property type="entry name" value="FAD-bd_PCMH_sub1"/>
</dbReference>
<dbReference type="SUPFAM" id="SSF56176">
    <property type="entry name" value="FAD-binding/transporter-associated domain-like"/>
    <property type="match status" value="1"/>
</dbReference>
<dbReference type="PANTHER" id="PTHR42973">
    <property type="entry name" value="BINDING OXIDOREDUCTASE, PUTATIVE (AFU_ORTHOLOGUE AFUA_1G17690)-RELATED"/>
    <property type="match status" value="1"/>
</dbReference>
<sequence length="466" mass="51450">MADFKSFKSVFKGDIVTQSDLDYEASISRWAINAARRAKYVAFVKDAEDVSVAVKFASAARLPISIKGGGHNASGASSVEDGLVIDLSRYLNGVEIEPSKKIAKVQGGALWATVDKDAIQHGLATVGGTVNHTGVGGLTLGGGYGWLSGQHGLTIDNLIQATVVVADGSILTANDTQNSDLFWAIRGGGSNFGVCTEFIFQLHEQRRTVFSGPMIFPPPAIEEFMKVTQEWWKNGPSDKEAMIHGLSRGPDGNPVIIAIPFFNGSEAEGRAKFKAFFALKPIMDMCREIPYEELNSMLHTQNTFATPGRNAYMRGVVWREPRIDTFAAELEKVTEFSADGTYQVTVLFEYFQLAKVNSRGPDATAFRSRGPQLNVLCVAYWVNDTPEKSAKGRAIAHELNNIVESFESEQPLEHENSGYTNCESDEVVTLDRKLRVFGNNYPRLQQIKKKYDPEMLFRRWWAITPA</sequence>
<dbReference type="PANTHER" id="PTHR42973:SF39">
    <property type="entry name" value="FAD-BINDING PCMH-TYPE DOMAIN-CONTAINING PROTEIN"/>
    <property type="match status" value="1"/>
</dbReference>
<dbReference type="InterPro" id="IPR016166">
    <property type="entry name" value="FAD-bd_PCMH"/>
</dbReference>
<dbReference type="Pfam" id="PF01565">
    <property type="entry name" value="FAD_binding_4"/>
    <property type="match status" value="1"/>
</dbReference>
<comment type="cofactor">
    <cofactor evidence="1">
        <name>FAD</name>
        <dbReference type="ChEBI" id="CHEBI:57692"/>
    </cofactor>
</comment>
<keyword evidence="5" id="KW-0560">Oxidoreductase</keyword>
<dbReference type="Proteomes" id="UP000294933">
    <property type="component" value="Unassembled WGS sequence"/>
</dbReference>
<dbReference type="STRING" id="50990.A0A4R5XF52"/>
<dbReference type="GO" id="GO:0016491">
    <property type="term" value="F:oxidoreductase activity"/>
    <property type="evidence" value="ECO:0007669"/>
    <property type="project" value="UniProtKB-KW"/>
</dbReference>
<dbReference type="OrthoDB" id="415825at2759"/>
<evidence type="ECO:0000256" key="4">
    <source>
        <dbReference type="ARBA" id="ARBA00022827"/>
    </source>
</evidence>
<keyword evidence="4" id="KW-0274">FAD</keyword>
<name>A0A4R5XF52_9AGAM</name>
<dbReference type="InterPro" id="IPR016169">
    <property type="entry name" value="FAD-bd_PCMH_sub2"/>
</dbReference>
<keyword evidence="3" id="KW-0285">Flavoprotein</keyword>
<gene>
    <name evidence="7" type="ORF">BD410DRAFT_798270</name>
</gene>
<evidence type="ECO:0000256" key="2">
    <source>
        <dbReference type="ARBA" id="ARBA00005466"/>
    </source>
</evidence>
<evidence type="ECO:0000256" key="1">
    <source>
        <dbReference type="ARBA" id="ARBA00001974"/>
    </source>
</evidence>